<reference evidence="2 3" key="1">
    <citation type="submission" date="2018-10" db="EMBL/GenBank/DDBJ databases">
        <title>Sequencing the genomes of 1000 actinobacteria strains.</title>
        <authorList>
            <person name="Klenk H.-P."/>
        </authorList>
    </citation>
    <scope>NUCLEOTIDE SEQUENCE [LARGE SCALE GENOMIC DNA]</scope>
    <source>
        <strain evidence="2 3">DSM 45175</strain>
    </source>
</reference>
<comment type="caution">
    <text evidence="2">The sequence shown here is derived from an EMBL/GenBank/DDBJ whole genome shotgun (WGS) entry which is preliminary data.</text>
</comment>
<dbReference type="OrthoDB" id="3371204at2"/>
<feature type="transmembrane region" description="Helical" evidence="1">
    <location>
        <begin position="373"/>
        <end position="394"/>
    </location>
</feature>
<feature type="transmembrane region" description="Helical" evidence="1">
    <location>
        <begin position="400"/>
        <end position="417"/>
    </location>
</feature>
<protein>
    <submittedName>
        <fullName evidence="2">Uncharacterized protein</fullName>
    </submittedName>
</protein>
<organism evidence="2 3">
    <name type="scientific">Micromonospora pisi</name>
    <dbReference type="NCBI Taxonomy" id="589240"/>
    <lineage>
        <taxon>Bacteria</taxon>
        <taxon>Bacillati</taxon>
        <taxon>Actinomycetota</taxon>
        <taxon>Actinomycetes</taxon>
        <taxon>Micromonosporales</taxon>
        <taxon>Micromonosporaceae</taxon>
        <taxon>Micromonospora</taxon>
    </lineage>
</organism>
<evidence type="ECO:0000313" key="2">
    <source>
        <dbReference type="EMBL" id="RKR89980.1"/>
    </source>
</evidence>
<dbReference type="AlphaFoldDB" id="A0A495JLP7"/>
<proteinExistence type="predicted"/>
<keyword evidence="1" id="KW-1133">Transmembrane helix</keyword>
<gene>
    <name evidence="2" type="ORF">BDK92_4344</name>
</gene>
<name>A0A495JLP7_9ACTN</name>
<keyword evidence="1" id="KW-0812">Transmembrane</keyword>
<keyword evidence="3" id="KW-1185">Reference proteome</keyword>
<evidence type="ECO:0000313" key="3">
    <source>
        <dbReference type="Proteomes" id="UP000277671"/>
    </source>
</evidence>
<sequence length="441" mass="46710">MTGPATDSGTSETILAVRATSHRLRTLGAAAPDRMWHEADGWTRLTTSTAGADDVAAPEPAGISVAARVPACLITVDDGGLRLTACGPDGVAVGPLDAGCTEADAASAVTLFGLPDGTGLLHRALSSPSPAYDRPARLADVCRCLGMPLELLTPAGSDGAVVVARPAGGPEAGVVLVYAPAVVAAAEAPLTRQSAWTVPVDGLRSLHLWDGRGPRANLTVAAEVLADRRWPTITYWWSERTAGFMLTRRKRVVGAHEWGGDAPVTPEGTARAGRQLAEQFGVAEQALTVIGLLRRTDLPPKQALVELGELLDLPVEMVGRTAGELAEWAGSVPGAIRTERLSLAGAVIHSVREHRMKSPPEDLYHARPMWQRLLSGLTLLVFVPMTVFFAASWLRGEGSGWWVLLGLVLTLDMAWGVRPGRRSRMRVNRGVTSPGDPDRHP</sequence>
<evidence type="ECO:0000256" key="1">
    <source>
        <dbReference type="SAM" id="Phobius"/>
    </source>
</evidence>
<accession>A0A495JLP7</accession>
<dbReference type="RefSeq" id="WP_121158341.1">
    <property type="nucleotide sequence ID" value="NZ_RBKT01000001.1"/>
</dbReference>
<dbReference type="EMBL" id="RBKT01000001">
    <property type="protein sequence ID" value="RKR89980.1"/>
    <property type="molecule type" value="Genomic_DNA"/>
</dbReference>
<keyword evidence="1" id="KW-0472">Membrane</keyword>
<dbReference type="Proteomes" id="UP000277671">
    <property type="component" value="Unassembled WGS sequence"/>
</dbReference>